<dbReference type="InterPro" id="IPR000515">
    <property type="entry name" value="MetI-like"/>
</dbReference>
<evidence type="ECO:0000256" key="8">
    <source>
        <dbReference type="RuleBase" id="RU363032"/>
    </source>
</evidence>
<evidence type="ECO:0000256" key="6">
    <source>
        <dbReference type="ARBA" id="ARBA00022989"/>
    </source>
</evidence>
<feature type="transmembrane region" description="Helical" evidence="8">
    <location>
        <begin position="137"/>
        <end position="160"/>
    </location>
</feature>
<feature type="transmembrane region" description="Helical" evidence="8">
    <location>
        <begin position="366"/>
        <end position="388"/>
    </location>
</feature>
<dbReference type="PANTHER" id="PTHR43357:SF3">
    <property type="entry name" value="FE(3+)-TRANSPORT SYSTEM PERMEASE PROTEIN FBPB 2"/>
    <property type="match status" value="1"/>
</dbReference>
<feature type="transmembrane region" description="Helical" evidence="8">
    <location>
        <begin position="188"/>
        <end position="209"/>
    </location>
</feature>
<sequence length="542" mass="60336">MQKRLTLGFFFTLFVCTTFIPIVWMFGSSLYEDGRFSFVYYKDIFLTQRYVGVILNSLILASITTLLSSLAGIPAGFFLSKTNLPLKNIFKICFLIPFIIPSYIVGIAWANLLGRTGFLNTLLSQYTPFSPESVSHFIYSLYGASFILSINLFPVVMLMTEYALKNVNPRLEESGLIAGSIFQVVRQITLPLIAPAILSSMMIVFILSLSEFGIPSLLQVNVLTTQIFTQFSAFYNEKAATAIAFPLIGITIILMILEQVYFRGKSFEVLGRRASHGTIHYQERWLTVIGILFCTFIFILCVIVPLTTLIANSKTVSAYYDAFRLAKNGIRNTILYGSLGATFLTFVGFFLGYLSEKVQLRLRNSIAPCIWLFFAVPATVIGVGLIKVCNRPEGIFQFIYGSLWIIILGYGARFLPLSSRIMANYFKQIPNSTEEAGIVMGAPWFCILREIIVPLQGYGIVAAWLISFMFCVGELGTTILVYPPGHETLPITLFTVMVNSPANIVSALSLIIVVMTLLPLGVFLAISRYFLKMEVKGSGVLS</sequence>
<feature type="transmembrane region" description="Helical" evidence="8">
    <location>
        <begin position="243"/>
        <end position="264"/>
    </location>
</feature>
<dbReference type="CDD" id="cd06261">
    <property type="entry name" value="TM_PBP2"/>
    <property type="match status" value="2"/>
</dbReference>
<keyword evidence="2 8" id="KW-0813">Transport</keyword>
<keyword evidence="3" id="KW-1003">Cell membrane</keyword>
<evidence type="ECO:0000259" key="9">
    <source>
        <dbReference type="PROSITE" id="PS50928"/>
    </source>
</evidence>
<name>A0A533Q6R0_9BACT</name>
<feature type="transmembrane region" description="Helical" evidence="8">
    <location>
        <begin position="502"/>
        <end position="526"/>
    </location>
</feature>
<accession>A0A533Q6R0</accession>
<evidence type="ECO:0000256" key="2">
    <source>
        <dbReference type="ARBA" id="ARBA00022448"/>
    </source>
</evidence>
<feature type="transmembrane region" description="Helical" evidence="8">
    <location>
        <begin position="285"/>
        <end position="313"/>
    </location>
</feature>
<dbReference type="InterPro" id="IPR035906">
    <property type="entry name" value="MetI-like_sf"/>
</dbReference>
<feature type="transmembrane region" description="Helical" evidence="8">
    <location>
        <begin position="333"/>
        <end position="354"/>
    </location>
</feature>
<dbReference type="SUPFAM" id="SSF161098">
    <property type="entry name" value="MetI-like"/>
    <property type="match status" value="2"/>
</dbReference>
<feature type="transmembrane region" description="Helical" evidence="8">
    <location>
        <begin position="458"/>
        <end position="482"/>
    </location>
</feature>
<dbReference type="PROSITE" id="PS50928">
    <property type="entry name" value="ABC_TM1"/>
    <property type="match status" value="2"/>
</dbReference>
<comment type="caution">
    <text evidence="10">The sequence shown here is derived from an EMBL/GenBank/DDBJ whole genome shotgun (WGS) entry which is preliminary data.</text>
</comment>
<evidence type="ECO:0000256" key="3">
    <source>
        <dbReference type="ARBA" id="ARBA00022475"/>
    </source>
</evidence>
<feature type="domain" description="ABC transmembrane type-1" evidence="9">
    <location>
        <begin position="54"/>
        <end position="258"/>
    </location>
</feature>
<evidence type="ECO:0000256" key="5">
    <source>
        <dbReference type="ARBA" id="ARBA00022692"/>
    </source>
</evidence>
<dbReference type="Gene3D" id="1.10.3720.10">
    <property type="entry name" value="MetI-like"/>
    <property type="match status" value="2"/>
</dbReference>
<organism evidence="10 11">
    <name type="scientific">Candidatus Jettenia ecosi</name>
    <dbReference type="NCBI Taxonomy" id="2494326"/>
    <lineage>
        <taxon>Bacteria</taxon>
        <taxon>Pseudomonadati</taxon>
        <taxon>Planctomycetota</taxon>
        <taxon>Candidatus Brocadiia</taxon>
        <taxon>Candidatus Brocadiales</taxon>
        <taxon>Candidatus Brocadiaceae</taxon>
        <taxon>Candidatus Jettenia</taxon>
    </lineage>
</organism>
<dbReference type="Proteomes" id="UP000319783">
    <property type="component" value="Unassembled WGS sequence"/>
</dbReference>
<dbReference type="PANTHER" id="PTHR43357">
    <property type="entry name" value="INNER MEMBRANE ABC TRANSPORTER PERMEASE PROTEIN YDCV"/>
    <property type="match status" value="1"/>
</dbReference>
<comment type="similarity">
    <text evidence="8">Belongs to the binding-protein-dependent transport system permease family.</text>
</comment>
<feature type="transmembrane region" description="Helical" evidence="8">
    <location>
        <begin position="7"/>
        <end position="30"/>
    </location>
</feature>
<evidence type="ECO:0000256" key="4">
    <source>
        <dbReference type="ARBA" id="ARBA00022519"/>
    </source>
</evidence>
<feature type="domain" description="ABC transmembrane type-1" evidence="9">
    <location>
        <begin position="330"/>
        <end position="523"/>
    </location>
</feature>
<feature type="transmembrane region" description="Helical" evidence="8">
    <location>
        <begin position="92"/>
        <end position="112"/>
    </location>
</feature>
<keyword evidence="5 8" id="KW-0812">Transmembrane</keyword>
<dbReference type="AlphaFoldDB" id="A0A533Q6R0"/>
<reference evidence="10 11" key="1">
    <citation type="submission" date="2019-04" db="EMBL/GenBank/DDBJ databases">
        <title>Genome of a novel bacterium Candidatus Jettenia ecosi reconstructed from metagenome of an anammox bioreactor.</title>
        <authorList>
            <person name="Mardanov A.V."/>
            <person name="Beletsky A.V."/>
            <person name="Ravin N.V."/>
            <person name="Botchkova E.A."/>
            <person name="Litti Y.V."/>
            <person name="Nozhevnikova A.N."/>
        </authorList>
    </citation>
    <scope>NUCLEOTIDE SEQUENCE [LARGE SCALE GENOMIC DNA]</scope>
    <source>
        <strain evidence="10">J2</strain>
    </source>
</reference>
<evidence type="ECO:0000313" key="11">
    <source>
        <dbReference type="Proteomes" id="UP000319783"/>
    </source>
</evidence>
<evidence type="ECO:0000313" key="10">
    <source>
        <dbReference type="EMBL" id="TLD40303.1"/>
    </source>
</evidence>
<dbReference type="GO" id="GO:0005886">
    <property type="term" value="C:plasma membrane"/>
    <property type="evidence" value="ECO:0007669"/>
    <property type="project" value="UniProtKB-SubCell"/>
</dbReference>
<dbReference type="GO" id="GO:0055085">
    <property type="term" value="P:transmembrane transport"/>
    <property type="evidence" value="ECO:0007669"/>
    <property type="project" value="InterPro"/>
</dbReference>
<protein>
    <submittedName>
        <fullName evidence="10">Ferric iron ABC transporter, permease protein</fullName>
    </submittedName>
</protein>
<feature type="transmembrane region" description="Helical" evidence="8">
    <location>
        <begin position="50"/>
        <end position="80"/>
    </location>
</feature>
<gene>
    <name evidence="10" type="ORF">JETT_3426</name>
</gene>
<comment type="subcellular location">
    <subcellularLocation>
        <location evidence="1">Cell inner membrane</location>
        <topology evidence="1">Multi-pass membrane protein</topology>
    </subcellularLocation>
    <subcellularLocation>
        <location evidence="8">Cell membrane</location>
        <topology evidence="8">Multi-pass membrane protein</topology>
    </subcellularLocation>
</comment>
<evidence type="ECO:0000256" key="7">
    <source>
        <dbReference type="ARBA" id="ARBA00023136"/>
    </source>
</evidence>
<dbReference type="Pfam" id="PF00528">
    <property type="entry name" value="BPD_transp_1"/>
    <property type="match status" value="2"/>
</dbReference>
<keyword evidence="4" id="KW-0997">Cell inner membrane</keyword>
<evidence type="ECO:0000256" key="1">
    <source>
        <dbReference type="ARBA" id="ARBA00004429"/>
    </source>
</evidence>
<feature type="transmembrane region" description="Helical" evidence="8">
    <location>
        <begin position="394"/>
        <end position="412"/>
    </location>
</feature>
<keyword evidence="6 8" id="KW-1133">Transmembrane helix</keyword>
<proteinExistence type="inferred from homology"/>
<keyword evidence="7 8" id="KW-0472">Membrane</keyword>
<dbReference type="EMBL" id="SULG01000111">
    <property type="protein sequence ID" value="TLD40303.1"/>
    <property type="molecule type" value="Genomic_DNA"/>
</dbReference>